<evidence type="ECO:0000313" key="4">
    <source>
        <dbReference type="Proteomes" id="UP001596337"/>
    </source>
</evidence>
<dbReference type="SUPFAM" id="SSF53474">
    <property type="entry name" value="alpha/beta-Hydrolases"/>
    <property type="match status" value="1"/>
</dbReference>
<reference evidence="4" key="1">
    <citation type="journal article" date="2019" name="Int. J. Syst. Evol. Microbiol.">
        <title>The Global Catalogue of Microorganisms (GCM) 10K type strain sequencing project: providing services to taxonomists for standard genome sequencing and annotation.</title>
        <authorList>
            <consortium name="The Broad Institute Genomics Platform"/>
            <consortium name="The Broad Institute Genome Sequencing Center for Infectious Disease"/>
            <person name="Wu L."/>
            <person name="Ma J."/>
        </authorList>
    </citation>
    <scope>NUCLEOTIDE SEQUENCE [LARGE SCALE GENOMIC DNA]</scope>
    <source>
        <strain evidence="4">KCTC 32255</strain>
    </source>
</reference>
<dbReference type="GO" id="GO:0047570">
    <property type="term" value="F:3-oxoadipate enol-lactonase activity"/>
    <property type="evidence" value="ECO:0007669"/>
    <property type="project" value="UniProtKB-EC"/>
</dbReference>
<name>A0ABW2C6E2_9PSEU</name>
<dbReference type="InterPro" id="IPR050266">
    <property type="entry name" value="AB_hydrolase_sf"/>
</dbReference>
<evidence type="ECO:0000313" key="3">
    <source>
        <dbReference type="EMBL" id="MFC6870718.1"/>
    </source>
</evidence>
<dbReference type="Pfam" id="PF00561">
    <property type="entry name" value="Abhydrolase_1"/>
    <property type="match status" value="1"/>
</dbReference>
<organism evidence="3 4">
    <name type="scientific">Haloechinothrix salitolerans</name>
    <dbReference type="NCBI Taxonomy" id="926830"/>
    <lineage>
        <taxon>Bacteria</taxon>
        <taxon>Bacillati</taxon>
        <taxon>Actinomycetota</taxon>
        <taxon>Actinomycetes</taxon>
        <taxon>Pseudonocardiales</taxon>
        <taxon>Pseudonocardiaceae</taxon>
        <taxon>Haloechinothrix</taxon>
    </lineage>
</organism>
<dbReference type="Proteomes" id="UP001596337">
    <property type="component" value="Unassembled WGS sequence"/>
</dbReference>
<feature type="domain" description="AB hydrolase-1" evidence="2">
    <location>
        <begin position="14"/>
        <end position="239"/>
    </location>
</feature>
<dbReference type="EC" id="3.1.1.24" evidence="3"/>
<keyword evidence="4" id="KW-1185">Reference proteome</keyword>
<sequence length="255" mass="27000">MEPHYVSDGPDDGTVVVLSGSLGSDVRMWQPQVAPLADAGYRVVRHDHRGHGGSPVPPGPYTMDDLGGDATELLDALGVARVHWVGLSLGGMLGMWLAAHRPDRIASLTACCTAAKLGPPEMWAERARMVSEHGTGAVAEAVVGRWFTPEFAAAHPDWIDFYQRMVAATPAEGYAGCCRAIERMDLLDALGTITAPTLVISGAKDQATPPEHGQRIADGVPGARFEVIDDAAHLGSAERPEAVTSLLLDHLKEAS</sequence>
<dbReference type="InterPro" id="IPR026968">
    <property type="entry name" value="PcaD/CatD"/>
</dbReference>
<evidence type="ECO:0000256" key="1">
    <source>
        <dbReference type="ARBA" id="ARBA00022801"/>
    </source>
</evidence>
<keyword evidence="1 3" id="KW-0378">Hydrolase</keyword>
<dbReference type="PANTHER" id="PTHR43798:SF31">
    <property type="entry name" value="AB HYDROLASE SUPERFAMILY PROTEIN YCLE"/>
    <property type="match status" value="1"/>
</dbReference>
<dbReference type="PRINTS" id="PR00111">
    <property type="entry name" value="ABHYDROLASE"/>
</dbReference>
<protein>
    <submittedName>
        <fullName evidence="3">3-oxoadipate enol-lactonase</fullName>
        <ecNumber evidence="3">3.1.1.24</ecNumber>
    </submittedName>
</protein>
<dbReference type="InterPro" id="IPR000073">
    <property type="entry name" value="AB_hydrolase_1"/>
</dbReference>
<dbReference type="RefSeq" id="WP_345405134.1">
    <property type="nucleotide sequence ID" value="NZ_BAABLA010000119.1"/>
</dbReference>
<dbReference type="Gene3D" id="3.40.50.1820">
    <property type="entry name" value="alpha/beta hydrolase"/>
    <property type="match status" value="1"/>
</dbReference>
<comment type="caution">
    <text evidence="3">The sequence shown here is derived from an EMBL/GenBank/DDBJ whole genome shotgun (WGS) entry which is preliminary data.</text>
</comment>
<accession>A0ABW2C6E2</accession>
<evidence type="ECO:0000259" key="2">
    <source>
        <dbReference type="Pfam" id="PF00561"/>
    </source>
</evidence>
<gene>
    <name evidence="3" type="primary">pcaD</name>
    <name evidence="3" type="ORF">ACFQGD_26660</name>
</gene>
<proteinExistence type="predicted"/>
<dbReference type="NCBIfam" id="TIGR02427">
    <property type="entry name" value="protocat_pcaD"/>
    <property type="match status" value="1"/>
</dbReference>
<dbReference type="EMBL" id="JBHSXX010000001">
    <property type="protein sequence ID" value="MFC6870718.1"/>
    <property type="molecule type" value="Genomic_DNA"/>
</dbReference>
<dbReference type="PANTHER" id="PTHR43798">
    <property type="entry name" value="MONOACYLGLYCEROL LIPASE"/>
    <property type="match status" value="1"/>
</dbReference>
<dbReference type="InterPro" id="IPR029058">
    <property type="entry name" value="AB_hydrolase_fold"/>
</dbReference>